<reference evidence="3" key="2">
    <citation type="submission" date="2020-06" db="EMBL/GenBank/DDBJ databases">
        <authorList>
            <person name="Sheffer M."/>
        </authorList>
    </citation>
    <scope>NUCLEOTIDE SEQUENCE</scope>
</reference>
<evidence type="ECO:0000313" key="4">
    <source>
        <dbReference type="Proteomes" id="UP000807504"/>
    </source>
</evidence>
<dbReference type="InterPro" id="IPR026106">
    <property type="entry name" value="MAP9"/>
</dbReference>
<dbReference type="GO" id="GO:0000281">
    <property type="term" value="P:mitotic cytokinesis"/>
    <property type="evidence" value="ECO:0007669"/>
    <property type="project" value="InterPro"/>
</dbReference>
<feature type="coiled-coil region" evidence="1">
    <location>
        <begin position="170"/>
        <end position="200"/>
    </location>
</feature>
<feature type="region of interest" description="Disordered" evidence="2">
    <location>
        <begin position="298"/>
        <end position="347"/>
    </location>
</feature>
<proteinExistence type="predicted"/>
<accession>A0A8T0F7L8</accession>
<dbReference type="EMBL" id="JABXBU010000030">
    <property type="protein sequence ID" value="KAF8784993.1"/>
    <property type="molecule type" value="Genomic_DNA"/>
</dbReference>
<sequence>MDSIIEVPEDVVSDPLKHLLSLDWNSSVTATAIENNFEPTKSVKRVRFSDEVEKISYDSDVEKNIDITFSHEEGSDDKNNNIEIHDDLSDENRTDVFTESTEFTNFELPFNDGENIVESVINDIDDNSLVNSSTEIDIITPEVEDSVNKNIDQNDFLLVDNYEDNEMKSFVNLEEQANDLNEVTNQVKNLSLENASLENRTSLSLVMPVSEPSDLNMHNIENSKDEMKSITSDDSSISLNRRVKSKLYNRKQSWKLNSVLTENSCYSSASELNSAVFKAWCEVKNKTKSVETAVSNEKNVSNRQTTTNSAYSTWKKSKIEAQKKAKRDKSNFSQNFPNMHRENTKNSKEEIEMAFKAWKKKKDETLKQKMAEKLDKEQEQVVESLMEKKEKKMEAEAAFNAWKQHKSHLIKMEKKKRSWVMQKRKEEEEKKLTRDREALIVKMKAYSL</sequence>
<protein>
    <recommendedName>
        <fullName evidence="5">Microtubule-associated protein 9</fullName>
    </recommendedName>
</protein>
<dbReference type="PANTHER" id="PTHR14739">
    <property type="entry name" value="MICROTUBULE-ASSOCIATED PROTEIN 9"/>
    <property type="match status" value="1"/>
</dbReference>
<dbReference type="GO" id="GO:0008017">
    <property type="term" value="F:microtubule binding"/>
    <property type="evidence" value="ECO:0007669"/>
    <property type="project" value="TreeGrafter"/>
</dbReference>
<evidence type="ECO:0008006" key="5">
    <source>
        <dbReference type="Google" id="ProtNLM"/>
    </source>
</evidence>
<reference evidence="3" key="1">
    <citation type="journal article" date="2020" name="bioRxiv">
        <title>Chromosome-level reference genome of the European wasp spider Argiope bruennichi: a resource for studies on range expansion and evolutionary adaptation.</title>
        <authorList>
            <person name="Sheffer M.M."/>
            <person name="Hoppe A."/>
            <person name="Krehenwinkel H."/>
            <person name="Uhl G."/>
            <person name="Kuss A.W."/>
            <person name="Jensen L."/>
            <person name="Jensen C."/>
            <person name="Gillespie R.G."/>
            <person name="Hoff K.J."/>
            <person name="Prost S."/>
        </authorList>
    </citation>
    <scope>NUCLEOTIDE SEQUENCE</scope>
</reference>
<keyword evidence="4" id="KW-1185">Reference proteome</keyword>
<evidence type="ECO:0000313" key="3">
    <source>
        <dbReference type="EMBL" id="KAF8784993.1"/>
    </source>
</evidence>
<dbReference type="GO" id="GO:0090307">
    <property type="term" value="P:mitotic spindle assembly"/>
    <property type="evidence" value="ECO:0007669"/>
    <property type="project" value="TreeGrafter"/>
</dbReference>
<organism evidence="3 4">
    <name type="scientific">Argiope bruennichi</name>
    <name type="common">Wasp spider</name>
    <name type="synonym">Aranea bruennichi</name>
    <dbReference type="NCBI Taxonomy" id="94029"/>
    <lineage>
        <taxon>Eukaryota</taxon>
        <taxon>Metazoa</taxon>
        <taxon>Ecdysozoa</taxon>
        <taxon>Arthropoda</taxon>
        <taxon>Chelicerata</taxon>
        <taxon>Arachnida</taxon>
        <taxon>Araneae</taxon>
        <taxon>Araneomorphae</taxon>
        <taxon>Entelegynae</taxon>
        <taxon>Araneoidea</taxon>
        <taxon>Araneidae</taxon>
        <taxon>Argiope</taxon>
    </lineage>
</organism>
<dbReference type="GO" id="GO:0000235">
    <property type="term" value="C:astral microtubule"/>
    <property type="evidence" value="ECO:0007669"/>
    <property type="project" value="TreeGrafter"/>
</dbReference>
<dbReference type="AlphaFoldDB" id="A0A8T0F7L8"/>
<name>A0A8T0F7L8_ARGBR</name>
<dbReference type="Proteomes" id="UP000807504">
    <property type="component" value="Unassembled WGS sequence"/>
</dbReference>
<evidence type="ECO:0000256" key="1">
    <source>
        <dbReference type="SAM" id="Coils"/>
    </source>
</evidence>
<keyword evidence="1" id="KW-0175">Coiled coil</keyword>
<dbReference type="PANTHER" id="PTHR14739:SF9">
    <property type="entry name" value="MICROTUBULE-ASSOCIATED PROTEIN 9"/>
    <property type="match status" value="1"/>
</dbReference>
<evidence type="ECO:0000256" key="2">
    <source>
        <dbReference type="SAM" id="MobiDB-lite"/>
    </source>
</evidence>
<feature type="coiled-coil region" evidence="1">
    <location>
        <begin position="360"/>
        <end position="391"/>
    </location>
</feature>
<gene>
    <name evidence="3" type="ORF">HNY73_010594</name>
</gene>
<dbReference type="GO" id="GO:1902412">
    <property type="term" value="P:regulation of mitotic cytokinesis"/>
    <property type="evidence" value="ECO:0007669"/>
    <property type="project" value="TreeGrafter"/>
</dbReference>
<comment type="caution">
    <text evidence="3">The sequence shown here is derived from an EMBL/GenBank/DDBJ whole genome shotgun (WGS) entry which is preliminary data.</text>
</comment>
<feature type="compositionally biased region" description="Polar residues" evidence="2">
    <location>
        <begin position="298"/>
        <end position="314"/>
    </location>
</feature>